<organism evidence="3 4">
    <name type="scientific">Leucobacter exalbidus</name>
    <dbReference type="NCBI Taxonomy" id="662960"/>
    <lineage>
        <taxon>Bacteria</taxon>
        <taxon>Bacillati</taxon>
        <taxon>Actinomycetota</taxon>
        <taxon>Actinomycetes</taxon>
        <taxon>Micrococcales</taxon>
        <taxon>Microbacteriaceae</taxon>
        <taxon>Leucobacter</taxon>
    </lineage>
</organism>
<protein>
    <submittedName>
        <fullName evidence="3">Uncharacterized protein</fullName>
    </submittedName>
</protein>
<keyword evidence="2" id="KW-0812">Transmembrane</keyword>
<dbReference type="Proteomes" id="UP000675163">
    <property type="component" value="Unassembled WGS sequence"/>
</dbReference>
<keyword evidence="2" id="KW-0472">Membrane</keyword>
<comment type="caution">
    <text evidence="3">The sequence shown here is derived from an EMBL/GenBank/DDBJ whole genome shotgun (WGS) entry which is preliminary data.</text>
</comment>
<accession>A0A940PVY4</accession>
<feature type="compositionally biased region" description="Low complexity" evidence="1">
    <location>
        <begin position="43"/>
        <end position="70"/>
    </location>
</feature>
<reference evidence="3" key="1">
    <citation type="submission" date="2021-02" db="EMBL/GenBank/DDBJ databases">
        <title>Sequencing the genomes of 1000 actinobacteria strains.</title>
        <authorList>
            <person name="Klenk H.-P."/>
        </authorList>
    </citation>
    <scope>NUCLEOTIDE SEQUENCE</scope>
    <source>
        <strain evidence="3">DSM 22850</strain>
    </source>
</reference>
<evidence type="ECO:0000313" key="4">
    <source>
        <dbReference type="Proteomes" id="UP000675163"/>
    </source>
</evidence>
<keyword evidence="4" id="KW-1185">Reference proteome</keyword>
<proteinExistence type="predicted"/>
<sequence>MSEERENLASRAAEASEAPANLGAPVAETEASATEVLEAVERATSAPADAAAHPAADAAASEAVEAPQAHDVAGSGSHDATNIDPGVAPTPEIAEQARREAISEVDTQLNIDMRGGQADPTMTLDELPSATEDVVRDGEIRVAADHPMAALYMQSPMPPELRGNRGAGVLIALLATVGFAIVGAGIVSALLAPSLAPSQFVDGLVSNLLSWGYIVAILGFFVGLAVLVLIVGRAGWWAYVLGGFFVGAFVWVAATIGLVIDELSVSALIDVAPGALIEKFGLSLPAIAAGLIGREVTIWFGAWIGARGRRVKQRNADAIAEYEIALAEVQAKQA</sequence>
<name>A0A940PVY4_9MICO</name>
<feature type="region of interest" description="Disordered" evidence="1">
    <location>
        <begin position="1"/>
        <end position="89"/>
    </location>
</feature>
<feature type="transmembrane region" description="Helical" evidence="2">
    <location>
        <begin position="211"/>
        <end position="231"/>
    </location>
</feature>
<evidence type="ECO:0000256" key="2">
    <source>
        <dbReference type="SAM" id="Phobius"/>
    </source>
</evidence>
<dbReference type="AlphaFoldDB" id="A0A940PVY4"/>
<feature type="transmembrane region" description="Helical" evidence="2">
    <location>
        <begin position="280"/>
        <end position="304"/>
    </location>
</feature>
<dbReference type="RefSeq" id="WP_209706014.1">
    <property type="nucleotide sequence ID" value="NZ_JAFIDA010000001.1"/>
</dbReference>
<evidence type="ECO:0000256" key="1">
    <source>
        <dbReference type="SAM" id="MobiDB-lite"/>
    </source>
</evidence>
<evidence type="ECO:0000313" key="3">
    <source>
        <dbReference type="EMBL" id="MBP1327230.1"/>
    </source>
</evidence>
<feature type="transmembrane region" description="Helical" evidence="2">
    <location>
        <begin position="238"/>
        <end position="260"/>
    </location>
</feature>
<keyword evidence="2" id="KW-1133">Transmembrane helix</keyword>
<dbReference type="EMBL" id="JAFIDA010000001">
    <property type="protein sequence ID" value="MBP1327230.1"/>
    <property type="molecule type" value="Genomic_DNA"/>
</dbReference>
<feature type="transmembrane region" description="Helical" evidence="2">
    <location>
        <begin position="167"/>
        <end position="191"/>
    </location>
</feature>
<feature type="compositionally biased region" description="Low complexity" evidence="1">
    <location>
        <begin position="9"/>
        <end position="22"/>
    </location>
</feature>
<gene>
    <name evidence="3" type="ORF">JOF28_002462</name>
</gene>